<dbReference type="SMART" id="SM00052">
    <property type="entry name" value="EAL"/>
    <property type="match status" value="1"/>
</dbReference>
<dbReference type="EMBL" id="BAAAEW010000008">
    <property type="protein sequence ID" value="GAA0748453.1"/>
    <property type="molecule type" value="Genomic_DNA"/>
</dbReference>
<dbReference type="InterPro" id="IPR029787">
    <property type="entry name" value="Nucleotide_cyclase"/>
</dbReference>
<evidence type="ECO:0000259" key="3">
    <source>
        <dbReference type="PROSITE" id="PS50113"/>
    </source>
</evidence>
<evidence type="ECO:0000259" key="4">
    <source>
        <dbReference type="PROSITE" id="PS50883"/>
    </source>
</evidence>
<feature type="transmembrane region" description="Helical" evidence="2">
    <location>
        <begin position="42"/>
        <end position="65"/>
    </location>
</feature>
<feature type="domain" description="PAC" evidence="3">
    <location>
        <begin position="304"/>
        <end position="355"/>
    </location>
</feature>
<dbReference type="Pfam" id="PF08448">
    <property type="entry name" value="PAS_4"/>
    <property type="match status" value="1"/>
</dbReference>
<dbReference type="SUPFAM" id="SSF141868">
    <property type="entry name" value="EAL domain-like"/>
    <property type="match status" value="1"/>
</dbReference>
<dbReference type="CDD" id="cd00130">
    <property type="entry name" value="PAS"/>
    <property type="match status" value="1"/>
</dbReference>
<keyword evidence="2" id="KW-0812">Transmembrane</keyword>
<dbReference type="CDD" id="cd01949">
    <property type="entry name" value="GGDEF"/>
    <property type="match status" value="1"/>
</dbReference>
<sequence>MRGLSHMLGSWQDARSEVLALFSPEPAAAELRARHLAMVTRLSPAVMLANALCGVLVAGSLLGSLRRPWPLGTWLLLLLASCGWAGWRAWRLRGALAPASVSPRALWHATGHAAWLALLWSAVSALWYPEVPVGQQLVIAMLVCGMLGAGAFLLAPLLPASLAWLCVLALGALVGLLRQGGGSALTVAGMLCVYAAVVLAGVRSVARQLQARINSEREAARQGQLVSLLLRDFEEHATDVLWEIDRSGLFTHVSGRLAVLLGEPEAVLAETGLVQMLDDRHIDTEHAGGLRALRAAMARGKPFRDVLLQVKAGDSHRWWTVTAKPLLDEIGRSNGWRGVISDVTQQRLTHQRLAYLAHYDSLTGLANRVQLRERLSQALEARGDPPRRSALLCLDLDNFKSINDSLGHSVGDGVLRLVAQRLQSIVRRSDLVARLGGDEFSVLLDDVRSDEEVAQLSQRLLQVLNSPGEVRGQMVAIGASIGVALIPDHGTTIDDVLGNADLALYAAKEAGRGRCEYFAPALGERSRRVVSVEHELRQALQRGELSLDWQPWVRVDTWELLSAEALVRWQHPTLGSIPPAEFIPVAEKCGLIGEIGAWVLQRACQEAQALFGNLMISVNVSPAQMMRTGLLDDVRRALQVSGLAAERLEIEITEGIFLDDTPTAMSNLHQLKSLGVQIALDDFGTGYSSLAYLRRFPFDTLKIDRAFVRELLTHHDARAIVRTIVELARMLGMRTVAEGVEEPAQLEVLRRAGCSSVQGYLLARPAPAEQMRRLMDSWDPNSRPDPGDLPASESMQFEQFLPHWPATTERAS</sequence>
<dbReference type="Proteomes" id="UP001500279">
    <property type="component" value="Unassembled WGS sequence"/>
</dbReference>
<dbReference type="InterPro" id="IPR001633">
    <property type="entry name" value="EAL_dom"/>
</dbReference>
<dbReference type="SUPFAM" id="SSF55785">
    <property type="entry name" value="PYP-like sensor domain (PAS domain)"/>
    <property type="match status" value="1"/>
</dbReference>
<dbReference type="InterPro" id="IPR000700">
    <property type="entry name" value="PAS-assoc_C"/>
</dbReference>
<dbReference type="PROSITE" id="PS50883">
    <property type="entry name" value="EAL"/>
    <property type="match status" value="1"/>
</dbReference>
<dbReference type="NCBIfam" id="TIGR00254">
    <property type="entry name" value="GGDEF"/>
    <property type="match status" value="1"/>
</dbReference>
<evidence type="ECO:0000259" key="5">
    <source>
        <dbReference type="PROSITE" id="PS50887"/>
    </source>
</evidence>
<accession>A0ABN1JX88</accession>
<name>A0ABN1JX88_9BURK</name>
<feature type="domain" description="GGDEF" evidence="5">
    <location>
        <begin position="387"/>
        <end position="520"/>
    </location>
</feature>
<dbReference type="CDD" id="cd01948">
    <property type="entry name" value="EAL"/>
    <property type="match status" value="1"/>
</dbReference>
<dbReference type="InterPro" id="IPR043128">
    <property type="entry name" value="Rev_trsase/Diguanyl_cyclase"/>
</dbReference>
<keyword evidence="2" id="KW-1133">Transmembrane helix</keyword>
<reference evidence="6 7" key="1">
    <citation type="journal article" date="2019" name="Int. J. Syst. Evol. Microbiol.">
        <title>The Global Catalogue of Microorganisms (GCM) 10K type strain sequencing project: providing services to taxonomists for standard genome sequencing and annotation.</title>
        <authorList>
            <consortium name="The Broad Institute Genomics Platform"/>
            <consortium name="The Broad Institute Genome Sequencing Center for Infectious Disease"/>
            <person name="Wu L."/>
            <person name="Ma J."/>
        </authorList>
    </citation>
    <scope>NUCLEOTIDE SEQUENCE [LARGE SCALE GENOMIC DNA]</scope>
    <source>
        <strain evidence="6 7">JCM 15503</strain>
    </source>
</reference>
<feature type="transmembrane region" description="Helical" evidence="2">
    <location>
        <begin position="184"/>
        <end position="202"/>
    </location>
</feature>
<dbReference type="PANTHER" id="PTHR44757:SF2">
    <property type="entry name" value="BIOFILM ARCHITECTURE MAINTENANCE PROTEIN MBAA"/>
    <property type="match status" value="1"/>
</dbReference>
<gene>
    <name evidence="6" type="ORF">GCM10009107_17970</name>
</gene>
<dbReference type="InterPro" id="IPR052155">
    <property type="entry name" value="Biofilm_reg_signaling"/>
</dbReference>
<dbReference type="InterPro" id="IPR000014">
    <property type="entry name" value="PAS"/>
</dbReference>
<proteinExistence type="predicted"/>
<dbReference type="Gene3D" id="3.20.20.450">
    <property type="entry name" value="EAL domain"/>
    <property type="match status" value="1"/>
</dbReference>
<evidence type="ECO:0000256" key="2">
    <source>
        <dbReference type="SAM" id="Phobius"/>
    </source>
</evidence>
<dbReference type="SUPFAM" id="SSF55073">
    <property type="entry name" value="Nucleotide cyclase"/>
    <property type="match status" value="1"/>
</dbReference>
<dbReference type="InterPro" id="IPR035919">
    <property type="entry name" value="EAL_sf"/>
</dbReference>
<feature type="transmembrane region" description="Helical" evidence="2">
    <location>
        <begin position="162"/>
        <end position="178"/>
    </location>
</feature>
<dbReference type="InterPro" id="IPR000160">
    <property type="entry name" value="GGDEF_dom"/>
</dbReference>
<dbReference type="InterPro" id="IPR013656">
    <property type="entry name" value="PAS_4"/>
</dbReference>
<organism evidence="6 7">
    <name type="scientific">Ideonella azotifigens</name>
    <dbReference type="NCBI Taxonomy" id="513160"/>
    <lineage>
        <taxon>Bacteria</taxon>
        <taxon>Pseudomonadati</taxon>
        <taxon>Pseudomonadota</taxon>
        <taxon>Betaproteobacteria</taxon>
        <taxon>Burkholderiales</taxon>
        <taxon>Sphaerotilaceae</taxon>
        <taxon>Ideonella</taxon>
    </lineage>
</organism>
<comment type="caution">
    <text evidence="6">The sequence shown here is derived from an EMBL/GenBank/DDBJ whole genome shotgun (WGS) entry which is preliminary data.</text>
</comment>
<feature type="region of interest" description="Disordered" evidence="1">
    <location>
        <begin position="776"/>
        <end position="812"/>
    </location>
</feature>
<feature type="domain" description="EAL" evidence="4">
    <location>
        <begin position="529"/>
        <end position="779"/>
    </location>
</feature>
<evidence type="ECO:0000256" key="1">
    <source>
        <dbReference type="SAM" id="MobiDB-lite"/>
    </source>
</evidence>
<keyword evidence="7" id="KW-1185">Reference proteome</keyword>
<protein>
    <submittedName>
        <fullName evidence="6">EAL domain-containing protein</fullName>
    </submittedName>
</protein>
<feature type="transmembrane region" description="Helical" evidence="2">
    <location>
        <begin position="71"/>
        <end position="90"/>
    </location>
</feature>
<keyword evidence="2" id="KW-0472">Membrane</keyword>
<dbReference type="Pfam" id="PF00563">
    <property type="entry name" value="EAL"/>
    <property type="match status" value="1"/>
</dbReference>
<evidence type="ECO:0000313" key="6">
    <source>
        <dbReference type="EMBL" id="GAA0748453.1"/>
    </source>
</evidence>
<dbReference type="Pfam" id="PF00990">
    <property type="entry name" value="GGDEF"/>
    <property type="match status" value="1"/>
</dbReference>
<dbReference type="Gene3D" id="3.30.450.20">
    <property type="entry name" value="PAS domain"/>
    <property type="match status" value="1"/>
</dbReference>
<evidence type="ECO:0000313" key="7">
    <source>
        <dbReference type="Proteomes" id="UP001500279"/>
    </source>
</evidence>
<dbReference type="SMART" id="SM00267">
    <property type="entry name" value="GGDEF"/>
    <property type="match status" value="1"/>
</dbReference>
<dbReference type="InterPro" id="IPR035965">
    <property type="entry name" value="PAS-like_dom_sf"/>
</dbReference>
<feature type="transmembrane region" description="Helical" evidence="2">
    <location>
        <begin position="134"/>
        <end position="155"/>
    </location>
</feature>
<dbReference type="PROSITE" id="PS50887">
    <property type="entry name" value="GGDEF"/>
    <property type="match status" value="1"/>
</dbReference>
<feature type="transmembrane region" description="Helical" evidence="2">
    <location>
        <begin position="111"/>
        <end position="128"/>
    </location>
</feature>
<dbReference type="Gene3D" id="3.30.70.270">
    <property type="match status" value="1"/>
</dbReference>
<dbReference type="PROSITE" id="PS50113">
    <property type="entry name" value="PAC"/>
    <property type="match status" value="1"/>
</dbReference>
<dbReference type="PANTHER" id="PTHR44757">
    <property type="entry name" value="DIGUANYLATE CYCLASE DGCP"/>
    <property type="match status" value="1"/>
</dbReference>